<dbReference type="AlphaFoldDB" id="A0A1G7NMI3"/>
<keyword evidence="4" id="KW-1185">Reference proteome</keyword>
<proteinExistence type="predicted"/>
<protein>
    <submittedName>
        <fullName evidence="3">Uncharacterized protein</fullName>
    </submittedName>
</protein>
<dbReference type="STRING" id="1082479.SAMN05216241_102228"/>
<dbReference type="OrthoDB" id="7163845at2"/>
<name>A0A1G7NMI3_9PROT</name>
<dbReference type="RefSeq" id="WP_143006152.1">
    <property type="nucleotide sequence ID" value="NZ_FNCE01000002.1"/>
</dbReference>
<reference evidence="3 4" key="1">
    <citation type="submission" date="2016-10" db="EMBL/GenBank/DDBJ databases">
        <authorList>
            <person name="de Groot N.N."/>
        </authorList>
    </citation>
    <scope>NUCLEOTIDE SEQUENCE [LARGE SCALE GENOMIC DNA]</scope>
    <source>
        <strain evidence="3 4">DSM 25584</strain>
    </source>
</reference>
<evidence type="ECO:0000313" key="3">
    <source>
        <dbReference type="EMBL" id="SDF75274.1"/>
    </source>
</evidence>
<evidence type="ECO:0000256" key="2">
    <source>
        <dbReference type="SAM" id="SignalP"/>
    </source>
</evidence>
<accession>A0A1G7NMI3</accession>
<feature type="region of interest" description="Disordered" evidence="1">
    <location>
        <begin position="77"/>
        <end position="101"/>
    </location>
</feature>
<dbReference type="Proteomes" id="UP000199415">
    <property type="component" value="Unassembled WGS sequence"/>
</dbReference>
<gene>
    <name evidence="3" type="ORF">SAMN05216241_102228</name>
</gene>
<evidence type="ECO:0000256" key="1">
    <source>
        <dbReference type="SAM" id="MobiDB-lite"/>
    </source>
</evidence>
<evidence type="ECO:0000313" key="4">
    <source>
        <dbReference type="Proteomes" id="UP000199415"/>
    </source>
</evidence>
<feature type="signal peptide" evidence="2">
    <location>
        <begin position="1"/>
        <end position="22"/>
    </location>
</feature>
<keyword evidence="2" id="KW-0732">Signal</keyword>
<feature type="compositionally biased region" description="Polar residues" evidence="1">
    <location>
        <begin position="78"/>
        <end position="87"/>
    </location>
</feature>
<dbReference type="EMBL" id="FNCE01000002">
    <property type="protein sequence ID" value="SDF75274.1"/>
    <property type="molecule type" value="Genomic_DNA"/>
</dbReference>
<feature type="chain" id="PRO_5011557430" evidence="2">
    <location>
        <begin position="23"/>
        <end position="185"/>
    </location>
</feature>
<organism evidence="3 4">
    <name type="scientific">Limimonas halophila</name>
    <dbReference type="NCBI Taxonomy" id="1082479"/>
    <lineage>
        <taxon>Bacteria</taxon>
        <taxon>Pseudomonadati</taxon>
        <taxon>Pseudomonadota</taxon>
        <taxon>Alphaproteobacteria</taxon>
        <taxon>Rhodospirillales</taxon>
        <taxon>Rhodovibrionaceae</taxon>
        <taxon>Limimonas</taxon>
    </lineage>
</organism>
<sequence>MARLRTGAILAAAALAAVPATAAAQDRDALNQRFGTPRVLLTAAEAERLRAILVEQTAETEGGDAADQAPQKPALALENTTPTSNGASEPADPAPPPGPVQLDALVYLGPGTWTFWLDGKRFTPGRAPRGFTVERVTNRSVTLRWRPGGQRSYRFTLRPRQTFIPARGKVVDGAARTGTSGAADG</sequence>